<evidence type="ECO:0000256" key="2">
    <source>
        <dbReference type="ARBA" id="ARBA00009995"/>
    </source>
</evidence>
<evidence type="ECO:0000256" key="3">
    <source>
        <dbReference type="ARBA" id="ARBA00022676"/>
    </source>
</evidence>
<dbReference type="PROSITE" id="PS00375">
    <property type="entry name" value="UDPGT"/>
    <property type="match status" value="1"/>
</dbReference>
<comment type="pathway">
    <text evidence="1">Secondary metabolite biosynthesis; terpenoid biosynthesis.</text>
</comment>
<accession>K7NBR5</accession>
<dbReference type="Gene3D" id="3.40.50.2000">
    <property type="entry name" value="Glycogen Phosphorylase B"/>
    <property type="match status" value="2"/>
</dbReference>
<gene>
    <name evidence="7" type="primary">UDPG3</name>
</gene>
<evidence type="ECO:0000313" key="7">
    <source>
        <dbReference type="EMBL" id="AEM43001.1"/>
    </source>
</evidence>
<organism evidence="7">
    <name type="scientific">Siraitia grosvenorii</name>
    <name type="common">Monk's fruit</name>
    <name type="synonym">Momordica grosvenorii</name>
    <dbReference type="NCBI Taxonomy" id="190515"/>
    <lineage>
        <taxon>Eukaryota</taxon>
        <taxon>Viridiplantae</taxon>
        <taxon>Streptophyta</taxon>
        <taxon>Embryophyta</taxon>
        <taxon>Tracheophyta</taxon>
        <taxon>Spermatophyta</taxon>
        <taxon>Magnoliopsida</taxon>
        <taxon>eudicotyledons</taxon>
        <taxon>Gunneridae</taxon>
        <taxon>Pentapetalae</taxon>
        <taxon>rosids</taxon>
        <taxon>fabids</taxon>
        <taxon>Cucurbitales</taxon>
        <taxon>Cucurbitaceae</taxon>
        <taxon>Siraitieae</taxon>
        <taxon>Siraitia</taxon>
    </lineage>
</organism>
<dbReference type="EMBL" id="HQ259622">
    <property type="protein sequence ID" value="AEM43001.1"/>
    <property type="molecule type" value="mRNA"/>
</dbReference>
<dbReference type="EC" id="2.4.1.-" evidence="6"/>
<dbReference type="FunFam" id="3.40.50.2000:FF:000051">
    <property type="entry name" value="Glycosyltransferase"/>
    <property type="match status" value="1"/>
</dbReference>
<keyword evidence="3 5" id="KW-0328">Glycosyltransferase</keyword>
<evidence type="ECO:0000256" key="1">
    <source>
        <dbReference type="ARBA" id="ARBA00004721"/>
    </source>
</evidence>
<protein>
    <recommendedName>
        <fullName evidence="6">Glycosyltransferase</fullName>
        <ecNumber evidence="6">2.4.1.-</ecNumber>
    </recommendedName>
</protein>
<keyword evidence="4 5" id="KW-0808">Transferase</keyword>
<evidence type="ECO:0000256" key="6">
    <source>
        <dbReference type="RuleBase" id="RU362057"/>
    </source>
</evidence>
<name>K7NBR5_SIRGR</name>
<reference evidence="7" key="1">
    <citation type="submission" date="2010-09" db="EMBL/GenBank/DDBJ databases">
        <title>Two B-Glucosidase Genes Were Isolated from the Library of Rhizopus stolonifer var. reflexus And Expressed in Pichia pastoris.</title>
        <authorList>
            <person name="Tang B."/>
            <person name="Ding L."/>
            <person name="Zhang Q."/>
            <person name="Tang W."/>
            <person name="Pan H."/>
        </authorList>
    </citation>
    <scope>NUCLEOTIDE SEQUENCE</scope>
</reference>
<dbReference type="Pfam" id="PF00201">
    <property type="entry name" value="UDPGT"/>
    <property type="match status" value="1"/>
</dbReference>
<proteinExistence type="evidence at transcript level"/>
<comment type="similarity">
    <text evidence="2 5">Belongs to the UDP-glycosyltransferase family.</text>
</comment>
<dbReference type="SUPFAM" id="SSF53756">
    <property type="entry name" value="UDP-Glycosyltransferase/glycogen phosphorylase"/>
    <property type="match status" value="1"/>
</dbReference>
<evidence type="ECO:0000256" key="5">
    <source>
        <dbReference type="RuleBase" id="RU003718"/>
    </source>
</evidence>
<evidence type="ECO:0000256" key="4">
    <source>
        <dbReference type="ARBA" id="ARBA00022679"/>
    </source>
</evidence>
<dbReference type="PANTHER" id="PTHR48046">
    <property type="entry name" value="UDP-GLYCOSYLTRANSFERASE 72E1"/>
    <property type="match status" value="1"/>
</dbReference>
<dbReference type="FunFam" id="3.40.50.2000:FF:000054">
    <property type="entry name" value="Glycosyltransferase"/>
    <property type="match status" value="1"/>
</dbReference>
<dbReference type="InterPro" id="IPR002213">
    <property type="entry name" value="UDP_glucos_trans"/>
</dbReference>
<dbReference type="CDD" id="cd03784">
    <property type="entry name" value="GT1_Gtf-like"/>
    <property type="match status" value="1"/>
</dbReference>
<dbReference type="InterPro" id="IPR035595">
    <property type="entry name" value="UDP_glycos_trans_CS"/>
</dbReference>
<dbReference type="PANTHER" id="PTHR48046:SF6">
    <property type="entry name" value="GLYCOSYLTRANSFERASE"/>
    <property type="match status" value="1"/>
</dbReference>
<dbReference type="AlphaFoldDB" id="K7NBR5"/>
<dbReference type="GO" id="GO:0008194">
    <property type="term" value="F:UDP-glycosyltransferase activity"/>
    <property type="evidence" value="ECO:0007669"/>
    <property type="project" value="InterPro"/>
</dbReference>
<sequence length="493" mass="54293">MEATQRDGGAQSPTPHVVMLPSPGMGHLIPLLEFAKRLLFLHRFTVTFAIPSGDPPSKAQISILSSLPSGIDYVFLPPVNFHDLPKDTKAEVFIVLAVARSLPSFRDLFKSMVANTNLVALVVDQFGTDAFDVAREFNVSPYIFFPCAAMTLSFLLRLPEFDETVAEEYRELPEPIRLSGCAPIPGKDLADPFHDRENDAYKLFLHNAKRYALADGIFLNSFPELEPGAIKALLEEESRKPLVHPVGPLVQIDSSGSEEGAECLKWLEEQPHGSVLFVSFGSGGTLSSDQINELALGLEMSGHRFIWVVRSPSDEAANASFFSVHSQNDPLSFLPEGFLEGTRGRSVVVPSWAPQAQILSHSSTGGFLSHCGWNSTLESVVYGVPLIAWPLYAEQKMNAILLTEDIKVALRPKTNEKTGIVEKEEIAEAVKTLMEGEDGKKLRSKMKYLRNAAERVLEEDGSSSKALSQMVLKWKSKISGQKNCQTKFAFLES</sequence>